<keyword evidence="1" id="KW-0812">Transmembrane</keyword>
<protein>
    <submittedName>
        <fullName evidence="2">Uncharacterized protein</fullName>
    </submittedName>
</protein>
<dbReference type="Proteomes" id="UP000331127">
    <property type="component" value="Unassembled WGS sequence"/>
</dbReference>
<keyword evidence="1" id="KW-1133">Transmembrane helix</keyword>
<keyword evidence="1" id="KW-0472">Membrane</keyword>
<reference evidence="2 3" key="1">
    <citation type="submission" date="2019-10" db="EMBL/GenBank/DDBJ databases">
        <title>Whole genome shotgun sequence of Acrocarpospora macrocephala NBRC 16266.</title>
        <authorList>
            <person name="Ichikawa N."/>
            <person name="Kimura A."/>
            <person name="Kitahashi Y."/>
            <person name="Komaki H."/>
            <person name="Oguchi A."/>
        </authorList>
    </citation>
    <scope>NUCLEOTIDE SEQUENCE [LARGE SCALE GENOMIC DNA]</scope>
    <source>
        <strain evidence="2 3">NBRC 16266</strain>
    </source>
</reference>
<dbReference type="AlphaFoldDB" id="A0A5M3XA49"/>
<gene>
    <name evidence="2" type="ORF">Amac_099790</name>
</gene>
<proteinExistence type="predicted"/>
<sequence>MAAVTRALAAEEVSDAAIIEHSLVYLVEERSYQSWASFAYWGLLTALVGASLVTARQTRARA</sequence>
<feature type="transmembrane region" description="Helical" evidence="1">
    <location>
        <begin position="38"/>
        <end position="55"/>
    </location>
</feature>
<evidence type="ECO:0000256" key="1">
    <source>
        <dbReference type="SAM" id="Phobius"/>
    </source>
</evidence>
<dbReference type="EMBL" id="BLAE01000099">
    <property type="protein sequence ID" value="GES16381.1"/>
    <property type="molecule type" value="Genomic_DNA"/>
</dbReference>
<evidence type="ECO:0000313" key="2">
    <source>
        <dbReference type="EMBL" id="GES16381.1"/>
    </source>
</evidence>
<comment type="caution">
    <text evidence="2">The sequence shown here is derived from an EMBL/GenBank/DDBJ whole genome shotgun (WGS) entry which is preliminary data.</text>
</comment>
<accession>A0A5M3XA49</accession>
<evidence type="ECO:0000313" key="3">
    <source>
        <dbReference type="Proteomes" id="UP000331127"/>
    </source>
</evidence>
<keyword evidence="3" id="KW-1185">Reference proteome</keyword>
<name>A0A5M3XA49_9ACTN</name>
<organism evidence="2 3">
    <name type="scientific">Acrocarpospora macrocephala</name>
    <dbReference type="NCBI Taxonomy" id="150177"/>
    <lineage>
        <taxon>Bacteria</taxon>
        <taxon>Bacillati</taxon>
        <taxon>Actinomycetota</taxon>
        <taxon>Actinomycetes</taxon>
        <taxon>Streptosporangiales</taxon>
        <taxon>Streptosporangiaceae</taxon>
        <taxon>Acrocarpospora</taxon>
    </lineage>
</organism>
<dbReference type="RefSeq" id="WP_155361411.1">
    <property type="nucleotide sequence ID" value="NZ_BAAAHL010000056.1"/>
</dbReference>